<dbReference type="Gene3D" id="3.40.50.300">
    <property type="entry name" value="P-loop containing nucleotide triphosphate hydrolases"/>
    <property type="match status" value="1"/>
</dbReference>
<dbReference type="PROSITE" id="PS50005">
    <property type="entry name" value="TPR"/>
    <property type="match status" value="1"/>
</dbReference>
<dbReference type="SUPFAM" id="SSF52540">
    <property type="entry name" value="P-loop containing nucleoside triphosphate hydrolases"/>
    <property type="match status" value="1"/>
</dbReference>
<dbReference type="InterPro" id="IPR026634">
    <property type="entry name" value="TPST-like"/>
</dbReference>
<dbReference type="EMBL" id="CP060719">
    <property type="protein sequence ID" value="QNN70392.1"/>
    <property type="molecule type" value="Genomic_DNA"/>
</dbReference>
<keyword evidence="4" id="KW-1185">Reference proteome</keyword>
<dbReference type="RefSeq" id="WP_187552908.1">
    <property type="nucleotide sequence ID" value="NZ_BMZL01000001.1"/>
</dbReference>
<keyword evidence="1 3" id="KW-0808">Transferase</keyword>
<dbReference type="AlphaFoldDB" id="A0A7G9SRB7"/>
<dbReference type="SMART" id="SM00028">
    <property type="entry name" value="TPR"/>
    <property type="match status" value="2"/>
</dbReference>
<evidence type="ECO:0000313" key="4">
    <source>
        <dbReference type="Proteomes" id="UP000515804"/>
    </source>
</evidence>
<evidence type="ECO:0000313" key="3">
    <source>
        <dbReference type="EMBL" id="QNN70392.1"/>
    </source>
</evidence>
<organism evidence="3 4">
    <name type="scientific">Thermomonas carbonis</name>
    <dbReference type="NCBI Taxonomy" id="1463158"/>
    <lineage>
        <taxon>Bacteria</taxon>
        <taxon>Pseudomonadati</taxon>
        <taxon>Pseudomonadota</taxon>
        <taxon>Gammaproteobacteria</taxon>
        <taxon>Lysobacterales</taxon>
        <taxon>Lysobacteraceae</taxon>
        <taxon>Thermomonas</taxon>
    </lineage>
</organism>
<dbReference type="PANTHER" id="PTHR12788:SF10">
    <property type="entry name" value="PROTEIN-TYROSINE SULFOTRANSFERASE"/>
    <property type="match status" value="1"/>
</dbReference>
<accession>A0A7G9SRB7</accession>
<dbReference type="PANTHER" id="PTHR12788">
    <property type="entry name" value="PROTEIN-TYROSINE SULFOTRANSFERASE 2"/>
    <property type="match status" value="1"/>
</dbReference>
<name>A0A7G9SRB7_9GAMM</name>
<dbReference type="Proteomes" id="UP000515804">
    <property type="component" value="Chromosome"/>
</dbReference>
<dbReference type="SUPFAM" id="SSF48452">
    <property type="entry name" value="TPR-like"/>
    <property type="match status" value="1"/>
</dbReference>
<reference evidence="3 4" key="1">
    <citation type="submission" date="2020-08" db="EMBL/GenBank/DDBJ databases">
        <title>Genome sequence of Thermomonas carbonis KCTC 42013T.</title>
        <authorList>
            <person name="Hyun D.-W."/>
            <person name="Bae J.-W."/>
        </authorList>
    </citation>
    <scope>NUCLEOTIDE SEQUENCE [LARGE SCALE GENOMIC DNA]</scope>
    <source>
        <strain evidence="3 4">KCTC 42013</strain>
    </source>
</reference>
<feature type="repeat" description="TPR" evidence="2">
    <location>
        <begin position="144"/>
        <end position="177"/>
    </location>
</feature>
<dbReference type="InterPro" id="IPR027417">
    <property type="entry name" value="P-loop_NTPase"/>
</dbReference>
<sequence length="529" mass="58605">MTHLDQPMRALLAYARPMAERRDMDAMRRVLATIPVDGEAKAARLLEVSYACSLTGAYVDARTAALLAATHVPRSPKLLGELAARLRTFNEATLLRGIVAGAGAARNMPIPLLLTFAAQLSYLNQQEEALGLLDEALRADPTYPTTLLSRGQLLTYVGRIEEAKDSFERCIRRAPEIGQAHWFLAHVGRSTAAENHVDRLRSWIARPQLPANERTSFAFALHKELDDLGDADGAWDALQQACRAKRGALDYAAADSRALVDDLIGMPVEKAGANTPSNGKTPLFIVGMHRSGTTLLEQLLDGSPQVRGVGELYDFTSAMRYATDHHCKGVIDASIVQRAPGVDFVDVGRRYLEGMAWRLGDEAFFTDKLPSNFLNIGFICRALPGAKILHMVRDPVETCFSNLRELFSDANPYSYEQTELADYFLQYRRLMAHWHAAWPDRILDVDYAELTCDPEAVMRRVAAFCGIEYVDAMRDPRSSTRAVATASAVQVRDRVVRREVPKWVPYARHLQPLIAALRQGGVEVAEAST</sequence>
<dbReference type="KEGG" id="tcn:H9L16_01775"/>
<evidence type="ECO:0000256" key="2">
    <source>
        <dbReference type="PROSITE-ProRule" id="PRU00339"/>
    </source>
</evidence>
<proteinExistence type="predicted"/>
<evidence type="ECO:0000256" key="1">
    <source>
        <dbReference type="ARBA" id="ARBA00022679"/>
    </source>
</evidence>
<dbReference type="InterPro" id="IPR011990">
    <property type="entry name" value="TPR-like_helical_dom_sf"/>
</dbReference>
<dbReference type="InterPro" id="IPR019734">
    <property type="entry name" value="TPR_rpt"/>
</dbReference>
<gene>
    <name evidence="3" type="ORF">H9L16_01775</name>
</gene>
<dbReference type="Gene3D" id="1.25.40.10">
    <property type="entry name" value="Tetratricopeptide repeat domain"/>
    <property type="match status" value="1"/>
</dbReference>
<dbReference type="Pfam" id="PF13469">
    <property type="entry name" value="Sulfotransfer_3"/>
    <property type="match status" value="1"/>
</dbReference>
<protein>
    <submittedName>
        <fullName evidence="3">Sulfotransferase</fullName>
    </submittedName>
</protein>
<dbReference type="GO" id="GO:0008476">
    <property type="term" value="F:protein-tyrosine sulfotransferase activity"/>
    <property type="evidence" value="ECO:0007669"/>
    <property type="project" value="InterPro"/>
</dbReference>
<keyword evidence="2" id="KW-0802">TPR repeat</keyword>